<dbReference type="Proteomes" id="UP000423396">
    <property type="component" value="Chromosome"/>
</dbReference>
<dbReference type="Gene3D" id="3.40.50.300">
    <property type="entry name" value="P-loop containing nucleotide triphosphate hydrolases"/>
    <property type="match status" value="1"/>
</dbReference>
<proteinExistence type="predicted"/>
<dbReference type="PANTHER" id="PTHR43850:SF2">
    <property type="entry name" value="ABC TRANSPORTER ATP-BINDING PROTEIN MA_4021-RELATED"/>
    <property type="match status" value="1"/>
</dbReference>
<protein>
    <submittedName>
        <fullName evidence="4">ATP-binding cassette domain-containing protein</fullName>
    </submittedName>
</protein>
<dbReference type="PROSITE" id="PS50893">
    <property type="entry name" value="ABC_TRANSPORTER_2"/>
    <property type="match status" value="1"/>
</dbReference>
<reference evidence="4 5" key="1">
    <citation type="submission" date="2019-10" db="EMBL/GenBank/DDBJ databases">
        <title>Genome Sequences from Six Type Strain Members of the Archaeal Family Sulfolobaceae: Acidianus ambivalens, Acidianus infernus, Metallosphaera prunae, Stygiolobus azoricus, Sulfolobus metallicus, and Sulfurisphaera ohwakuensis.</title>
        <authorList>
            <person name="Counts J.A."/>
            <person name="Kelly R.M."/>
        </authorList>
    </citation>
    <scope>NUCLEOTIDE SEQUENCE [LARGE SCALE GENOMIC DNA]</scope>
    <source>
        <strain evidence="4 5">FC6</strain>
    </source>
</reference>
<dbReference type="KEGG" id="sazo:D1868_03385"/>
<gene>
    <name evidence="4" type="ORF">D1868_03385</name>
</gene>
<dbReference type="Pfam" id="PF00005">
    <property type="entry name" value="ABC_tran"/>
    <property type="match status" value="1"/>
</dbReference>
<dbReference type="PROSITE" id="PS00211">
    <property type="entry name" value="ABC_TRANSPORTER_1"/>
    <property type="match status" value="1"/>
</dbReference>
<dbReference type="OrthoDB" id="24644at2157"/>
<sequence length="221" mass="25114">MMVKGLRVKFGNKIVIDNITFELKEGVTLLLGPNGSGKTTLLRSIIGMVKLDEGEVSVDLEKLSYSPSEFFSPSMKIWEVLTAGRKRGNYDRYVKLLGLDKLMQRDFSTLSSGEKRLVLIAKALGEGNLVIMDEPFSNLDFANKFKIIAIMSQLKNEKLFLITAHELEVINYVDRVILLKNGRIIYDGKPKDLSDELLSFAYNYKIKRVDLNGKFFFTPEF</sequence>
<evidence type="ECO:0000259" key="3">
    <source>
        <dbReference type="PROSITE" id="PS50893"/>
    </source>
</evidence>
<name>A0A650CMW7_9CREN</name>
<accession>A0A650CMW7</accession>
<dbReference type="SUPFAM" id="SSF52540">
    <property type="entry name" value="P-loop containing nucleoside triphosphate hydrolases"/>
    <property type="match status" value="1"/>
</dbReference>
<evidence type="ECO:0000256" key="1">
    <source>
        <dbReference type="ARBA" id="ARBA00022741"/>
    </source>
</evidence>
<keyword evidence="1" id="KW-0547">Nucleotide-binding</keyword>
<dbReference type="RefSeq" id="WP_156005544.1">
    <property type="nucleotide sequence ID" value="NZ_CP045483.1"/>
</dbReference>
<keyword evidence="2 4" id="KW-0067">ATP-binding</keyword>
<dbReference type="GO" id="GO:0016887">
    <property type="term" value="F:ATP hydrolysis activity"/>
    <property type="evidence" value="ECO:0007669"/>
    <property type="project" value="InterPro"/>
</dbReference>
<dbReference type="GO" id="GO:0005524">
    <property type="term" value="F:ATP binding"/>
    <property type="evidence" value="ECO:0007669"/>
    <property type="project" value="UniProtKB-KW"/>
</dbReference>
<dbReference type="PANTHER" id="PTHR43850">
    <property type="entry name" value="ABC TRANSPORTER ATP-BINDING PROTEIN MA_4021-RELATED"/>
    <property type="match status" value="1"/>
</dbReference>
<evidence type="ECO:0000256" key="2">
    <source>
        <dbReference type="ARBA" id="ARBA00022840"/>
    </source>
</evidence>
<dbReference type="InterPro" id="IPR003439">
    <property type="entry name" value="ABC_transporter-like_ATP-bd"/>
</dbReference>
<keyword evidence="5" id="KW-1185">Reference proteome</keyword>
<evidence type="ECO:0000313" key="4">
    <source>
        <dbReference type="EMBL" id="QGR19113.1"/>
    </source>
</evidence>
<dbReference type="AlphaFoldDB" id="A0A650CMW7"/>
<dbReference type="InterPro" id="IPR017871">
    <property type="entry name" value="ABC_transporter-like_CS"/>
</dbReference>
<dbReference type="InterPro" id="IPR027417">
    <property type="entry name" value="P-loop_NTPase"/>
</dbReference>
<dbReference type="InterPro" id="IPR003593">
    <property type="entry name" value="AAA+_ATPase"/>
</dbReference>
<dbReference type="GeneID" id="42798082"/>
<dbReference type="EMBL" id="CP045483">
    <property type="protein sequence ID" value="QGR19113.1"/>
    <property type="molecule type" value="Genomic_DNA"/>
</dbReference>
<evidence type="ECO:0000313" key="5">
    <source>
        <dbReference type="Proteomes" id="UP000423396"/>
    </source>
</evidence>
<feature type="domain" description="ABC transporter" evidence="3">
    <location>
        <begin position="1"/>
        <end position="206"/>
    </location>
</feature>
<dbReference type="SMART" id="SM00382">
    <property type="entry name" value="AAA"/>
    <property type="match status" value="1"/>
</dbReference>
<organism evidence="4 5">
    <name type="scientific">Stygiolobus azoricus</name>
    <dbReference type="NCBI Taxonomy" id="41675"/>
    <lineage>
        <taxon>Archaea</taxon>
        <taxon>Thermoproteota</taxon>
        <taxon>Thermoprotei</taxon>
        <taxon>Sulfolobales</taxon>
        <taxon>Sulfolobaceae</taxon>
        <taxon>Stygiolobus</taxon>
    </lineage>
</organism>